<dbReference type="STRING" id="29845.A0A1V6S3X4"/>
<evidence type="ECO:0000256" key="2">
    <source>
        <dbReference type="SAM" id="Phobius"/>
    </source>
</evidence>
<protein>
    <recommendedName>
        <fullName evidence="6">Granulins domain-containing protein</fullName>
    </recommendedName>
</protein>
<dbReference type="OrthoDB" id="4777991at2759"/>
<keyword evidence="2" id="KW-0812">Transmembrane</keyword>
<name>A0A1V6S3X4_9EURO</name>
<dbReference type="EMBL" id="MDYP01000008">
    <property type="protein sequence ID" value="OQE08742.1"/>
    <property type="molecule type" value="Genomic_DNA"/>
</dbReference>
<dbReference type="Proteomes" id="UP000191518">
    <property type="component" value="Unassembled WGS sequence"/>
</dbReference>
<proteinExistence type="predicted"/>
<feature type="transmembrane region" description="Helical" evidence="2">
    <location>
        <begin position="319"/>
        <end position="343"/>
    </location>
</feature>
<organism evidence="4 5">
    <name type="scientific">Penicillium vulpinum</name>
    <dbReference type="NCBI Taxonomy" id="29845"/>
    <lineage>
        <taxon>Eukaryota</taxon>
        <taxon>Fungi</taxon>
        <taxon>Dikarya</taxon>
        <taxon>Ascomycota</taxon>
        <taxon>Pezizomycotina</taxon>
        <taxon>Eurotiomycetes</taxon>
        <taxon>Eurotiomycetidae</taxon>
        <taxon>Eurotiales</taxon>
        <taxon>Aspergillaceae</taxon>
        <taxon>Penicillium</taxon>
    </lineage>
</organism>
<evidence type="ECO:0008006" key="6">
    <source>
        <dbReference type="Google" id="ProtNLM"/>
    </source>
</evidence>
<keyword evidence="5" id="KW-1185">Reference proteome</keyword>
<keyword evidence="3" id="KW-0732">Signal</keyword>
<evidence type="ECO:0000313" key="5">
    <source>
        <dbReference type="Proteomes" id="UP000191518"/>
    </source>
</evidence>
<keyword evidence="2" id="KW-0472">Membrane</keyword>
<gene>
    <name evidence="4" type="ORF">PENVUL_c008G09120</name>
</gene>
<evidence type="ECO:0000256" key="3">
    <source>
        <dbReference type="SAM" id="SignalP"/>
    </source>
</evidence>
<feature type="signal peptide" evidence="3">
    <location>
        <begin position="1"/>
        <end position="23"/>
    </location>
</feature>
<keyword evidence="2" id="KW-1133">Transmembrane helix</keyword>
<accession>A0A1V6S3X4</accession>
<dbReference type="AlphaFoldDB" id="A0A1V6S3X4"/>
<feature type="region of interest" description="Disordered" evidence="1">
    <location>
        <begin position="286"/>
        <end position="308"/>
    </location>
</feature>
<feature type="chain" id="PRO_5013116649" description="Granulins domain-containing protein" evidence="3">
    <location>
        <begin position="24"/>
        <end position="344"/>
    </location>
</feature>
<reference evidence="5" key="1">
    <citation type="journal article" date="2017" name="Nat. Microbiol.">
        <title>Global analysis of biosynthetic gene clusters reveals vast potential of secondary metabolite production in Penicillium species.</title>
        <authorList>
            <person name="Nielsen J.C."/>
            <person name="Grijseels S."/>
            <person name="Prigent S."/>
            <person name="Ji B."/>
            <person name="Dainat J."/>
            <person name="Nielsen K.F."/>
            <person name="Frisvad J.C."/>
            <person name="Workman M."/>
            <person name="Nielsen J."/>
        </authorList>
    </citation>
    <scope>NUCLEOTIDE SEQUENCE [LARGE SCALE GENOMIC DNA]</scope>
    <source>
        <strain evidence="5">IBT 29486</strain>
    </source>
</reference>
<comment type="caution">
    <text evidence="4">The sequence shown here is derived from an EMBL/GenBank/DDBJ whole genome shotgun (WGS) entry which is preliminary data.</text>
</comment>
<evidence type="ECO:0000256" key="1">
    <source>
        <dbReference type="SAM" id="MobiDB-lite"/>
    </source>
</evidence>
<evidence type="ECO:0000313" key="4">
    <source>
        <dbReference type="EMBL" id="OQE08742.1"/>
    </source>
</evidence>
<sequence>MLPQIPTNTFTTLSLLLATLATSTTIPEYEPQILSNITISLLNPDDGFTLADNSSLNARALECSIGYTACAYDSSRCCLAGQKCCGNGYCARIGAACCVGGGTCPVGYKCCDGSNGCAPWGGECCSGGYYCPIGKRCRIYKGEKVCCGVTGCAGEYDGIGSGGTVGDVTSSSSTTTTTTEIETEIETATTTALPYVTLEWDYYYTTIYWTYWFYYWTSYSPYTVRTVTSTITSTRSIWSVYATNSAVATSALSERSSSYSFRAPYSATSLESSTEPVTLFTEPTATARAAGSSDATDEATGSDTVTEGTRLDSATGAAVSMGVSGTGIMAAVLIAAVGGLAFWL</sequence>